<keyword evidence="1" id="KW-0880">Kelch repeat</keyword>
<dbReference type="GeneID" id="116208000"/>
<evidence type="ECO:0000259" key="4">
    <source>
        <dbReference type="Pfam" id="PF25210"/>
    </source>
</evidence>
<sequence>MEPFDGSICVFPESMYQPIIPGLPDDLALYCLARLSHGHHGLLETVSKRWRDVVRSDEYSNFKAREGWCGDWLFVLTEGMRNQWVAYDPEADRWHPVPLNPRKHLPDRWPLGFSCVCVNNKFLVIGGSYELWHPRECSFISKEVVQFDPFKKEWSSAASMRTPRSHFACCIIDGKIYVAGGRNSDYPKGITLAEVYDPLTDSWEDLPPMPIPLMDCIGIAYKGNFHVLSDTLGLQDRNPTEVFDPSNRKWCIKHDNWPFSRASQVSVQVTKDDRLYTVEDWGESIVKTRDAEKEEWDSVGKVPPVFVSNHSRPLEAFDYGFAALGHELYVVGGKVLKWEELGVGRFEIVKLDRVRVCDPTCSPLSWRETRPMCLTSSGSILGCTSLKETSPKRVTDQ</sequence>
<dbReference type="InterPro" id="IPR036047">
    <property type="entry name" value="F-box-like_dom_sf"/>
</dbReference>
<dbReference type="Pfam" id="PF00646">
    <property type="entry name" value="F-box"/>
    <property type="match status" value="1"/>
</dbReference>
<evidence type="ECO:0000256" key="2">
    <source>
        <dbReference type="ARBA" id="ARBA00022737"/>
    </source>
</evidence>
<dbReference type="Pfam" id="PF25210">
    <property type="entry name" value="Kelch_FKB95"/>
    <property type="match status" value="1"/>
</dbReference>
<dbReference type="SMART" id="SM00612">
    <property type="entry name" value="Kelch"/>
    <property type="match status" value="2"/>
</dbReference>
<dbReference type="InterPro" id="IPR001810">
    <property type="entry name" value="F-box_dom"/>
</dbReference>
<dbReference type="InterPro" id="IPR057499">
    <property type="entry name" value="Kelch_FKB95"/>
</dbReference>
<keyword evidence="5" id="KW-1185">Reference proteome</keyword>
<gene>
    <name evidence="6" type="primary">LOC116208000</name>
</gene>
<protein>
    <submittedName>
        <fullName evidence="6">F-box/kelch-repeat protein At1g16250 isoform X1</fullName>
    </submittedName>
</protein>
<dbReference type="SUPFAM" id="SSF81383">
    <property type="entry name" value="F-box domain"/>
    <property type="match status" value="1"/>
</dbReference>
<accession>A0A6P8DXI4</accession>
<dbReference type="InterPro" id="IPR006652">
    <property type="entry name" value="Kelch_1"/>
</dbReference>
<dbReference type="OrthoDB" id="45365at2759"/>
<feature type="domain" description="FKB95-like N-terminal Kelch" evidence="4">
    <location>
        <begin position="108"/>
        <end position="299"/>
    </location>
</feature>
<organism evidence="5 6">
    <name type="scientific">Punica granatum</name>
    <name type="common">Pomegranate</name>
    <dbReference type="NCBI Taxonomy" id="22663"/>
    <lineage>
        <taxon>Eukaryota</taxon>
        <taxon>Viridiplantae</taxon>
        <taxon>Streptophyta</taxon>
        <taxon>Embryophyta</taxon>
        <taxon>Tracheophyta</taxon>
        <taxon>Spermatophyta</taxon>
        <taxon>Magnoliopsida</taxon>
        <taxon>eudicotyledons</taxon>
        <taxon>Gunneridae</taxon>
        <taxon>Pentapetalae</taxon>
        <taxon>rosids</taxon>
        <taxon>malvids</taxon>
        <taxon>Myrtales</taxon>
        <taxon>Lythraceae</taxon>
        <taxon>Punica</taxon>
    </lineage>
</organism>
<dbReference type="InterPro" id="IPR015915">
    <property type="entry name" value="Kelch-typ_b-propeller"/>
</dbReference>
<dbReference type="CDD" id="cd22152">
    <property type="entry name" value="F-box_AtAFR-like"/>
    <property type="match status" value="1"/>
</dbReference>
<name>A0A6P8DXI4_PUNGR</name>
<dbReference type="PANTHER" id="PTHR46344">
    <property type="entry name" value="OS02G0202900 PROTEIN"/>
    <property type="match status" value="1"/>
</dbReference>
<dbReference type="AlphaFoldDB" id="A0A6P8DXI4"/>
<proteinExistence type="predicted"/>
<evidence type="ECO:0000259" key="3">
    <source>
        <dbReference type="Pfam" id="PF00646"/>
    </source>
</evidence>
<dbReference type="Gene3D" id="2.120.10.80">
    <property type="entry name" value="Kelch-type beta propeller"/>
    <property type="match status" value="1"/>
</dbReference>
<dbReference type="Proteomes" id="UP000515151">
    <property type="component" value="Chromosome 5"/>
</dbReference>
<dbReference type="RefSeq" id="XP_031397023.1">
    <property type="nucleotide sequence ID" value="XM_031541163.1"/>
</dbReference>
<dbReference type="PANTHER" id="PTHR46344:SF28">
    <property type="entry name" value="F-BOX DOMAIN-CONTAINING PROTEIN"/>
    <property type="match status" value="1"/>
</dbReference>
<dbReference type="SUPFAM" id="SSF117281">
    <property type="entry name" value="Kelch motif"/>
    <property type="match status" value="1"/>
</dbReference>
<evidence type="ECO:0000256" key="1">
    <source>
        <dbReference type="ARBA" id="ARBA00022441"/>
    </source>
</evidence>
<reference evidence="5" key="1">
    <citation type="journal article" date="2020" name="Plant Biotechnol. J.">
        <title>The pomegranate (Punica granatum L.) draft genome dissects genetic divergence between soft- and hard-seeded cultivars.</title>
        <authorList>
            <person name="Luo X."/>
            <person name="Li H."/>
            <person name="Wu Z."/>
            <person name="Yao W."/>
            <person name="Zhao P."/>
            <person name="Cao D."/>
            <person name="Yu H."/>
            <person name="Li K."/>
            <person name="Poudel K."/>
            <person name="Zhao D."/>
            <person name="Zhang F."/>
            <person name="Xia X."/>
            <person name="Chen L."/>
            <person name="Wang Q."/>
            <person name="Jing D."/>
            <person name="Cao S."/>
        </authorList>
    </citation>
    <scope>NUCLEOTIDE SEQUENCE [LARGE SCALE GENOMIC DNA]</scope>
    <source>
        <strain evidence="5">cv. Tunisia</strain>
    </source>
</reference>
<reference evidence="6" key="2">
    <citation type="submission" date="2025-08" db="UniProtKB">
        <authorList>
            <consortium name="RefSeq"/>
        </authorList>
    </citation>
    <scope>IDENTIFICATION</scope>
    <source>
        <tissue evidence="6">Leaf</tissue>
    </source>
</reference>
<keyword evidence="2" id="KW-0677">Repeat</keyword>
<feature type="domain" description="F-box" evidence="3">
    <location>
        <begin position="21"/>
        <end position="58"/>
    </location>
</feature>
<evidence type="ECO:0000313" key="6">
    <source>
        <dbReference type="RefSeq" id="XP_031397023.1"/>
    </source>
</evidence>
<evidence type="ECO:0000313" key="5">
    <source>
        <dbReference type="Proteomes" id="UP000515151"/>
    </source>
</evidence>